<evidence type="ECO:0000313" key="4">
    <source>
        <dbReference type="EMBL" id="KAG2882440.1"/>
    </source>
</evidence>
<dbReference type="VEuPathDB" id="FungiDB:PC110_g21675"/>
<dbReference type="EMBL" id="RCMK01002326">
    <property type="protein sequence ID" value="KAG2882440.1"/>
    <property type="molecule type" value="Genomic_DNA"/>
</dbReference>
<dbReference type="EMBL" id="RCMG01002135">
    <property type="protein sequence ID" value="KAG2814222.1"/>
    <property type="molecule type" value="Genomic_DNA"/>
</dbReference>
<dbReference type="Proteomes" id="UP000736787">
    <property type="component" value="Unassembled WGS sequence"/>
</dbReference>
<evidence type="ECO:0000313" key="6">
    <source>
        <dbReference type="EMBL" id="KAG3202547.1"/>
    </source>
</evidence>
<reference evidence="2" key="2">
    <citation type="submission" date="2018-10" db="EMBL/GenBank/DDBJ databases">
        <title>Effector identification in a new, highly contiguous assembly of the strawberry crown rot pathogen Phytophthora cactorum.</title>
        <authorList>
            <person name="Armitage A.D."/>
            <person name="Nellist C.F."/>
            <person name="Bates H."/>
            <person name="Vickerstaff R.J."/>
            <person name="Harrison R.J."/>
        </authorList>
    </citation>
    <scope>NUCLEOTIDE SEQUENCE</scope>
    <source>
        <strain evidence="2">15-7</strain>
        <strain evidence="3">4032</strain>
        <strain evidence="4">4040</strain>
        <strain evidence="5">P415</strain>
        <strain evidence="6">P421</strain>
    </source>
</reference>
<gene>
    <name evidence="7" type="ORF">PC110_g21675</name>
    <name evidence="2" type="ORF">PC113_g23345</name>
    <name evidence="3" type="ORF">PC115_g23340</name>
    <name evidence="4" type="ORF">PC117_g26222</name>
    <name evidence="5" type="ORF">PC118_g21593</name>
    <name evidence="6" type="ORF">PC129_g23204</name>
</gene>
<evidence type="ECO:0000313" key="2">
    <source>
        <dbReference type="EMBL" id="KAG2814222.1"/>
    </source>
</evidence>
<dbReference type="Proteomes" id="UP000251314">
    <property type="component" value="Unassembled WGS sequence"/>
</dbReference>
<accession>A0A329REL5</accession>
<evidence type="ECO:0000256" key="1">
    <source>
        <dbReference type="SAM" id="MobiDB-lite"/>
    </source>
</evidence>
<dbReference type="Proteomes" id="UP000774804">
    <property type="component" value="Unassembled WGS sequence"/>
</dbReference>
<keyword evidence="8" id="KW-1185">Reference proteome</keyword>
<dbReference type="EMBL" id="RCMV01002504">
    <property type="protein sequence ID" value="KAG3202547.1"/>
    <property type="molecule type" value="Genomic_DNA"/>
</dbReference>
<dbReference type="Proteomes" id="UP000760860">
    <property type="component" value="Unassembled WGS sequence"/>
</dbReference>
<dbReference type="Proteomes" id="UP000697107">
    <property type="component" value="Unassembled WGS sequence"/>
</dbReference>
<feature type="compositionally biased region" description="Basic and acidic residues" evidence="1">
    <location>
        <begin position="15"/>
        <end position="27"/>
    </location>
</feature>
<dbReference type="AlphaFoldDB" id="A0A329REL5"/>
<comment type="caution">
    <text evidence="7">The sequence shown here is derived from an EMBL/GenBank/DDBJ whole genome shotgun (WGS) entry which is preliminary data.</text>
</comment>
<organism evidence="7 8">
    <name type="scientific">Phytophthora cactorum</name>
    <dbReference type="NCBI Taxonomy" id="29920"/>
    <lineage>
        <taxon>Eukaryota</taxon>
        <taxon>Sar</taxon>
        <taxon>Stramenopiles</taxon>
        <taxon>Oomycota</taxon>
        <taxon>Peronosporomycetes</taxon>
        <taxon>Peronosporales</taxon>
        <taxon>Peronosporaceae</taxon>
        <taxon>Phytophthora</taxon>
    </lineage>
</organism>
<protein>
    <submittedName>
        <fullName evidence="7">Uncharacterized protein</fullName>
    </submittedName>
</protein>
<reference evidence="7 8" key="1">
    <citation type="submission" date="2018-01" db="EMBL/GenBank/DDBJ databases">
        <title>Draft genome of the strawberry crown rot pathogen Phytophthora cactorum.</title>
        <authorList>
            <person name="Armitage A.D."/>
            <person name="Lysoe E."/>
            <person name="Nellist C.F."/>
            <person name="Harrison R.J."/>
            <person name="Brurberg M.B."/>
        </authorList>
    </citation>
    <scope>NUCLEOTIDE SEQUENCE [LARGE SCALE GENOMIC DNA]</scope>
    <source>
        <strain evidence="7 8">10300</strain>
    </source>
</reference>
<name>A0A329REL5_9STRA</name>
<proteinExistence type="predicted"/>
<dbReference type="EMBL" id="RCML01001505">
    <property type="protein sequence ID" value="KAG2962122.1"/>
    <property type="molecule type" value="Genomic_DNA"/>
</dbReference>
<sequence>MNLAVKYEVTHFVDDARVRHSREDKKRAPANRPSSQDRPSKGKPL</sequence>
<evidence type="ECO:0000313" key="3">
    <source>
        <dbReference type="EMBL" id="KAG2877538.1"/>
    </source>
</evidence>
<evidence type="ECO:0000313" key="5">
    <source>
        <dbReference type="EMBL" id="KAG2962122.1"/>
    </source>
</evidence>
<dbReference type="Proteomes" id="UP000735874">
    <property type="component" value="Unassembled WGS sequence"/>
</dbReference>
<evidence type="ECO:0000313" key="8">
    <source>
        <dbReference type="Proteomes" id="UP000251314"/>
    </source>
</evidence>
<evidence type="ECO:0000313" key="7">
    <source>
        <dbReference type="EMBL" id="RAW21882.1"/>
    </source>
</evidence>
<dbReference type="EMBL" id="RCMI01002280">
    <property type="protein sequence ID" value="KAG2877538.1"/>
    <property type="molecule type" value="Genomic_DNA"/>
</dbReference>
<dbReference type="OrthoDB" id="105920at2759"/>
<dbReference type="EMBL" id="MJFZ01001517">
    <property type="protein sequence ID" value="RAW21882.1"/>
    <property type="molecule type" value="Genomic_DNA"/>
</dbReference>
<feature type="region of interest" description="Disordered" evidence="1">
    <location>
        <begin position="15"/>
        <end position="45"/>
    </location>
</feature>